<accession>A0A8J5G2K1</accession>
<dbReference type="SUPFAM" id="SSF50978">
    <property type="entry name" value="WD40 repeat-like"/>
    <property type="match status" value="1"/>
</dbReference>
<gene>
    <name evidence="4" type="ORF">ZIOFF_038372</name>
</gene>
<evidence type="ECO:0000259" key="3">
    <source>
        <dbReference type="Pfam" id="PF23609"/>
    </source>
</evidence>
<protein>
    <recommendedName>
        <fullName evidence="3">EIPR1-like beta-propeller domain-containing protein</fullName>
    </recommendedName>
</protein>
<keyword evidence="1" id="KW-0853">WD repeat</keyword>
<keyword evidence="2" id="KW-0677">Repeat</keyword>
<evidence type="ECO:0000256" key="2">
    <source>
        <dbReference type="ARBA" id="ARBA00022737"/>
    </source>
</evidence>
<dbReference type="EMBL" id="JACMSC010000011">
    <property type="protein sequence ID" value="KAG6498651.1"/>
    <property type="molecule type" value="Genomic_DNA"/>
</dbReference>
<dbReference type="AlphaFoldDB" id="A0A8J5G2K1"/>
<evidence type="ECO:0000256" key="1">
    <source>
        <dbReference type="ARBA" id="ARBA00022574"/>
    </source>
</evidence>
<evidence type="ECO:0000313" key="5">
    <source>
        <dbReference type="Proteomes" id="UP000734854"/>
    </source>
</evidence>
<organism evidence="4 5">
    <name type="scientific">Zingiber officinale</name>
    <name type="common">Ginger</name>
    <name type="synonym">Amomum zingiber</name>
    <dbReference type="NCBI Taxonomy" id="94328"/>
    <lineage>
        <taxon>Eukaryota</taxon>
        <taxon>Viridiplantae</taxon>
        <taxon>Streptophyta</taxon>
        <taxon>Embryophyta</taxon>
        <taxon>Tracheophyta</taxon>
        <taxon>Spermatophyta</taxon>
        <taxon>Magnoliopsida</taxon>
        <taxon>Liliopsida</taxon>
        <taxon>Zingiberales</taxon>
        <taxon>Zingiberaceae</taxon>
        <taxon>Zingiber</taxon>
    </lineage>
</organism>
<dbReference type="PANTHER" id="PTHR14205">
    <property type="entry name" value="WD-REPEAT PROTEIN"/>
    <property type="match status" value="1"/>
</dbReference>
<dbReference type="InterPro" id="IPR036322">
    <property type="entry name" value="WD40_repeat_dom_sf"/>
</dbReference>
<dbReference type="Pfam" id="PF23609">
    <property type="entry name" value="Beta-prop_EIPR1"/>
    <property type="match status" value="1"/>
</dbReference>
<dbReference type="GO" id="GO:0016567">
    <property type="term" value="P:protein ubiquitination"/>
    <property type="evidence" value="ECO:0007669"/>
    <property type="project" value="TreeGrafter"/>
</dbReference>
<comment type="caution">
    <text evidence="4">The sequence shown here is derived from an EMBL/GenBank/DDBJ whole genome shotgun (WGS) entry which is preliminary data.</text>
</comment>
<proteinExistence type="predicted"/>
<keyword evidence="5" id="KW-1185">Reference proteome</keyword>
<dbReference type="InterPro" id="IPR015943">
    <property type="entry name" value="WD40/YVTN_repeat-like_dom_sf"/>
</dbReference>
<reference evidence="4 5" key="1">
    <citation type="submission" date="2020-08" db="EMBL/GenBank/DDBJ databases">
        <title>Plant Genome Project.</title>
        <authorList>
            <person name="Zhang R.-G."/>
        </authorList>
    </citation>
    <scope>NUCLEOTIDE SEQUENCE [LARGE SCALE GENOMIC DNA]</scope>
    <source>
        <tissue evidence="4">Rhizome</tissue>
    </source>
</reference>
<dbReference type="InterPro" id="IPR059104">
    <property type="entry name" value="Beta-prop_EIPR1-like"/>
</dbReference>
<feature type="domain" description="EIPR1-like beta-propeller" evidence="3">
    <location>
        <begin position="5"/>
        <end position="162"/>
    </location>
</feature>
<dbReference type="InterPro" id="IPR040323">
    <property type="entry name" value="EIPR1"/>
</dbReference>
<sequence length="183" mass="20371">MPGASTGIVYGGLKYQARCIADVKADIDHTSFLAGTLSLKEENEVHLIRLSPSGSELICDGLFYHPNEIWDLKTCPFDPRIFSTVFTSGEAYGASVWKIPELYGQSNAPQLEQLVSLDKHSFKIKCVLWWPSGKYDRLISIDEGNLFLWSIDSSNKVAKVSSLKNLLLSLERLMVVLLGSFVI</sequence>
<dbReference type="Proteomes" id="UP000734854">
    <property type="component" value="Unassembled WGS sequence"/>
</dbReference>
<name>A0A8J5G2K1_ZINOF</name>
<dbReference type="Gene3D" id="2.130.10.10">
    <property type="entry name" value="YVTN repeat-like/Quinoprotein amine dehydrogenase"/>
    <property type="match status" value="1"/>
</dbReference>
<dbReference type="PANTHER" id="PTHR14205:SF15">
    <property type="entry name" value="EARP AND GARP COMPLEX-INTERACTING PROTEIN 1"/>
    <property type="match status" value="1"/>
</dbReference>
<evidence type="ECO:0000313" key="4">
    <source>
        <dbReference type="EMBL" id="KAG6498651.1"/>
    </source>
</evidence>